<dbReference type="Proteomes" id="UP001596413">
    <property type="component" value="Unassembled WGS sequence"/>
</dbReference>
<dbReference type="InterPro" id="IPR050362">
    <property type="entry name" value="Cation-dep_OMT"/>
</dbReference>
<dbReference type="PANTHER" id="PTHR10509:SF14">
    <property type="entry name" value="CAFFEOYL-COA O-METHYLTRANSFERASE 3-RELATED"/>
    <property type="match status" value="1"/>
</dbReference>
<keyword evidence="2 4" id="KW-0808">Transferase</keyword>
<organism evidence="4 5">
    <name type="scientific">Streptomyces polyrhachis</name>
    <dbReference type="NCBI Taxonomy" id="1282885"/>
    <lineage>
        <taxon>Bacteria</taxon>
        <taxon>Bacillati</taxon>
        <taxon>Actinomycetota</taxon>
        <taxon>Actinomycetes</taxon>
        <taxon>Kitasatosporales</taxon>
        <taxon>Streptomycetaceae</taxon>
        <taxon>Streptomyces</taxon>
    </lineage>
</organism>
<dbReference type="Pfam" id="PF01596">
    <property type="entry name" value="Methyltransf_3"/>
    <property type="match status" value="1"/>
</dbReference>
<keyword evidence="1 4" id="KW-0489">Methyltransferase</keyword>
<reference evidence="5" key="1">
    <citation type="journal article" date="2019" name="Int. J. Syst. Evol. Microbiol.">
        <title>The Global Catalogue of Microorganisms (GCM) 10K type strain sequencing project: providing services to taxonomists for standard genome sequencing and annotation.</title>
        <authorList>
            <consortium name="The Broad Institute Genomics Platform"/>
            <consortium name="The Broad Institute Genome Sequencing Center for Infectious Disease"/>
            <person name="Wu L."/>
            <person name="Ma J."/>
        </authorList>
    </citation>
    <scope>NUCLEOTIDE SEQUENCE [LARGE SCALE GENOMIC DNA]</scope>
    <source>
        <strain evidence="5">CGMCC 1.13681</strain>
    </source>
</reference>
<evidence type="ECO:0000313" key="5">
    <source>
        <dbReference type="Proteomes" id="UP001596413"/>
    </source>
</evidence>
<dbReference type="InterPro" id="IPR029063">
    <property type="entry name" value="SAM-dependent_MTases_sf"/>
</dbReference>
<protein>
    <submittedName>
        <fullName evidence="4">O-methyltransferase</fullName>
        <ecNumber evidence="4">2.1.1.-</ecNumber>
    </submittedName>
</protein>
<dbReference type="GO" id="GO:0008168">
    <property type="term" value="F:methyltransferase activity"/>
    <property type="evidence" value="ECO:0007669"/>
    <property type="project" value="UniProtKB-KW"/>
</dbReference>
<dbReference type="PANTHER" id="PTHR10509">
    <property type="entry name" value="O-METHYLTRANSFERASE-RELATED"/>
    <property type="match status" value="1"/>
</dbReference>
<dbReference type="SUPFAM" id="SSF53335">
    <property type="entry name" value="S-adenosyl-L-methionine-dependent methyltransferases"/>
    <property type="match status" value="1"/>
</dbReference>
<dbReference type="GO" id="GO:0032259">
    <property type="term" value="P:methylation"/>
    <property type="evidence" value="ECO:0007669"/>
    <property type="project" value="UniProtKB-KW"/>
</dbReference>
<dbReference type="RefSeq" id="WP_386418386.1">
    <property type="nucleotide sequence ID" value="NZ_JBHSZO010000054.1"/>
</dbReference>
<comment type="caution">
    <text evidence="4">The sequence shown here is derived from an EMBL/GenBank/DDBJ whole genome shotgun (WGS) entry which is preliminary data.</text>
</comment>
<evidence type="ECO:0000313" key="4">
    <source>
        <dbReference type="EMBL" id="MFC7221196.1"/>
    </source>
</evidence>
<proteinExistence type="predicted"/>
<evidence type="ECO:0000256" key="3">
    <source>
        <dbReference type="ARBA" id="ARBA00022691"/>
    </source>
</evidence>
<dbReference type="EC" id="2.1.1.-" evidence="4"/>
<sequence length="221" mass="23892">MSLEIWSDTERFLTGLVCPPDPDVANVEHVSRLECLPPANVSALQGRQLELLAKVAGARRILEVGTMAGYSTLWLARALPAEGLLVTVENNPVYATIALGNIEAAGLASRVEVLVGNASDQLESLIEQAVDPFDFFFVDADEHNNLLYFERCLRLGRPGSVIVFDNVVRAGDVRDSATESPPIRATRQLLELVGGLETVEGVVFQTVGSKGHDGMLVVRII</sequence>
<name>A0ABW2GQ72_9ACTN</name>
<dbReference type="Gene3D" id="3.40.50.150">
    <property type="entry name" value="Vaccinia Virus protein VP39"/>
    <property type="match status" value="1"/>
</dbReference>
<evidence type="ECO:0000256" key="2">
    <source>
        <dbReference type="ARBA" id="ARBA00022679"/>
    </source>
</evidence>
<dbReference type="EMBL" id="JBHSZO010000054">
    <property type="protein sequence ID" value="MFC7221196.1"/>
    <property type="molecule type" value="Genomic_DNA"/>
</dbReference>
<keyword evidence="5" id="KW-1185">Reference proteome</keyword>
<dbReference type="InterPro" id="IPR002935">
    <property type="entry name" value="SAM_O-MeTrfase"/>
</dbReference>
<evidence type="ECO:0000256" key="1">
    <source>
        <dbReference type="ARBA" id="ARBA00022603"/>
    </source>
</evidence>
<accession>A0ABW2GQ72</accession>
<gene>
    <name evidence="4" type="ORF">ACFQLX_23980</name>
</gene>
<dbReference type="PROSITE" id="PS51682">
    <property type="entry name" value="SAM_OMT_I"/>
    <property type="match status" value="1"/>
</dbReference>
<keyword evidence="3" id="KW-0949">S-adenosyl-L-methionine</keyword>
<dbReference type="CDD" id="cd02440">
    <property type="entry name" value="AdoMet_MTases"/>
    <property type="match status" value="1"/>
</dbReference>